<dbReference type="EMBL" id="LLZH01000122">
    <property type="protein sequence ID" value="KUL34276.1"/>
    <property type="molecule type" value="Genomic_DNA"/>
</dbReference>
<evidence type="ECO:0000313" key="4">
    <source>
        <dbReference type="Proteomes" id="UP000053244"/>
    </source>
</evidence>
<organism evidence="3 4">
    <name type="scientific">Actinoplanes awajinensis subsp. mycoplanecinus</name>
    <dbReference type="NCBI Taxonomy" id="135947"/>
    <lineage>
        <taxon>Bacteria</taxon>
        <taxon>Bacillati</taxon>
        <taxon>Actinomycetota</taxon>
        <taxon>Actinomycetes</taxon>
        <taxon>Micromonosporales</taxon>
        <taxon>Micromonosporaceae</taxon>
        <taxon>Actinoplanes</taxon>
    </lineage>
</organism>
<dbReference type="AlphaFoldDB" id="A0A0X3UTS8"/>
<protein>
    <recommendedName>
        <fullName evidence="5">Calcium-binding protein</fullName>
    </recommendedName>
</protein>
<gene>
    <name evidence="3" type="ORF">ADL15_16720</name>
</gene>
<sequence length="302" mass="29494">MFSHDRHLRVPGRLFAAVAGLAMAGAGPLALAQPATAAPPATAAQPATAAVPGCYGDCQPGVVRSAGVLKYDTLPGIKDQVTVSVSGGFLTVDNPMSTLTAGAGCTLVTAHQARCQAAGTVFSISVRGLDGDDTITNATAIASLLRGGDGNDRLTGGSGADTLNGGFGGDTLQGGAGSDTATYDEVGNRLGIRADLDGATGDDGSSEDGAAGARDTIAADVENLTGTHADDVLIGNAGANVIDGSGAHDQVQGLGGDDQLTADGGGTLDGGAGADQCTSDTRLVPGTPDTFVGCERTAVLTP</sequence>
<dbReference type="Gene3D" id="2.150.10.10">
    <property type="entry name" value="Serralysin-like metalloprotease, C-terminal"/>
    <property type="match status" value="2"/>
</dbReference>
<dbReference type="SUPFAM" id="SSF51120">
    <property type="entry name" value="beta-Roll"/>
    <property type="match status" value="2"/>
</dbReference>
<name>A0A0X3UTS8_9ACTN</name>
<feature type="region of interest" description="Disordered" evidence="1">
    <location>
        <begin position="248"/>
        <end position="274"/>
    </location>
</feature>
<dbReference type="InterPro" id="IPR001343">
    <property type="entry name" value="Hemolysn_Ca-bd"/>
</dbReference>
<comment type="caution">
    <text evidence="3">The sequence shown here is derived from an EMBL/GenBank/DDBJ whole genome shotgun (WGS) entry which is preliminary data.</text>
</comment>
<accession>A0A0X3UTS8</accession>
<dbReference type="InterPro" id="IPR011049">
    <property type="entry name" value="Serralysin-like_metalloprot_C"/>
</dbReference>
<dbReference type="InterPro" id="IPR018511">
    <property type="entry name" value="Hemolysin-typ_Ca-bd_CS"/>
</dbReference>
<evidence type="ECO:0000256" key="1">
    <source>
        <dbReference type="SAM" id="MobiDB-lite"/>
    </source>
</evidence>
<evidence type="ECO:0000256" key="2">
    <source>
        <dbReference type="SAM" id="SignalP"/>
    </source>
</evidence>
<dbReference type="PROSITE" id="PS00330">
    <property type="entry name" value="HEMOLYSIN_CALCIUM"/>
    <property type="match status" value="2"/>
</dbReference>
<feature type="chain" id="PRO_5007055235" description="Calcium-binding protein" evidence="2">
    <location>
        <begin position="38"/>
        <end position="302"/>
    </location>
</feature>
<keyword evidence="2" id="KW-0732">Signal</keyword>
<dbReference type="PRINTS" id="PR00313">
    <property type="entry name" value="CABNDNGRPT"/>
</dbReference>
<reference evidence="3 4" key="1">
    <citation type="submission" date="2015-10" db="EMBL/GenBank/DDBJ databases">
        <authorList>
            <person name="Gilbert D.G."/>
        </authorList>
    </citation>
    <scope>NUCLEOTIDE SEQUENCE [LARGE SCALE GENOMIC DNA]</scope>
    <source>
        <strain evidence="3 4">NRRL B-16712</strain>
    </source>
</reference>
<dbReference type="RefSeq" id="WP_067691221.1">
    <property type="nucleotide sequence ID" value="NZ_LLZH01000122.1"/>
</dbReference>
<feature type="compositionally biased region" description="Gly residues" evidence="1">
    <location>
        <begin position="263"/>
        <end position="273"/>
    </location>
</feature>
<evidence type="ECO:0000313" key="3">
    <source>
        <dbReference type="EMBL" id="KUL34276.1"/>
    </source>
</evidence>
<dbReference type="OrthoDB" id="3535918at2"/>
<proteinExistence type="predicted"/>
<feature type="signal peptide" evidence="2">
    <location>
        <begin position="1"/>
        <end position="37"/>
    </location>
</feature>
<dbReference type="Pfam" id="PF00353">
    <property type="entry name" value="HemolysinCabind"/>
    <property type="match status" value="2"/>
</dbReference>
<dbReference type="Proteomes" id="UP000053244">
    <property type="component" value="Unassembled WGS sequence"/>
</dbReference>
<keyword evidence="4" id="KW-1185">Reference proteome</keyword>
<dbReference type="GO" id="GO:0005509">
    <property type="term" value="F:calcium ion binding"/>
    <property type="evidence" value="ECO:0007669"/>
    <property type="project" value="InterPro"/>
</dbReference>
<evidence type="ECO:0008006" key="5">
    <source>
        <dbReference type="Google" id="ProtNLM"/>
    </source>
</evidence>